<feature type="region of interest" description="Disordered" evidence="1">
    <location>
        <begin position="106"/>
        <end position="155"/>
    </location>
</feature>
<accession>A0A9J5YJB3</accession>
<sequence length="155" mass="17463">MSYVTSEHCGDDICEYNCSNMSYEHGENKFCESYVGPYEHGNGALEYDSDSYEDYDGPWDNEQQGVEEPYGVYLCEDKGFHASHHGYDGDVSSNVSYSPYVDEVGGQSMARKRQVIHREDKPKELPLEAKQNTPSKDGTKELNIEVKTPTPCAPK</sequence>
<dbReference type="AlphaFoldDB" id="A0A9J5YJB3"/>
<dbReference type="OrthoDB" id="10323818at2759"/>
<evidence type="ECO:0000313" key="3">
    <source>
        <dbReference type="Proteomes" id="UP000824120"/>
    </source>
</evidence>
<keyword evidence="3" id="KW-1185">Reference proteome</keyword>
<name>A0A9J5YJB3_SOLCO</name>
<feature type="compositionally biased region" description="Basic and acidic residues" evidence="1">
    <location>
        <begin position="116"/>
        <end position="127"/>
    </location>
</feature>
<comment type="caution">
    <text evidence="2">The sequence shown here is derived from an EMBL/GenBank/DDBJ whole genome shotgun (WGS) entry which is preliminary data.</text>
</comment>
<gene>
    <name evidence="2" type="ORF">H5410_031233</name>
</gene>
<evidence type="ECO:0000256" key="1">
    <source>
        <dbReference type="SAM" id="MobiDB-lite"/>
    </source>
</evidence>
<proteinExistence type="predicted"/>
<evidence type="ECO:0000313" key="2">
    <source>
        <dbReference type="EMBL" id="KAG5599863.1"/>
    </source>
</evidence>
<organism evidence="2 3">
    <name type="scientific">Solanum commersonii</name>
    <name type="common">Commerson's wild potato</name>
    <name type="synonym">Commerson's nightshade</name>
    <dbReference type="NCBI Taxonomy" id="4109"/>
    <lineage>
        <taxon>Eukaryota</taxon>
        <taxon>Viridiplantae</taxon>
        <taxon>Streptophyta</taxon>
        <taxon>Embryophyta</taxon>
        <taxon>Tracheophyta</taxon>
        <taxon>Spermatophyta</taxon>
        <taxon>Magnoliopsida</taxon>
        <taxon>eudicotyledons</taxon>
        <taxon>Gunneridae</taxon>
        <taxon>Pentapetalae</taxon>
        <taxon>asterids</taxon>
        <taxon>lamiids</taxon>
        <taxon>Solanales</taxon>
        <taxon>Solanaceae</taxon>
        <taxon>Solanoideae</taxon>
        <taxon>Solaneae</taxon>
        <taxon>Solanum</taxon>
    </lineage>
</organism>
<dbReference type="Proteomes" id="UP000824120">
    <property type="component" value="Chromosome 6"/>
</dbReference>
<protein>
    <submittedName>
        <fullName evidence="2">Uncharacterized protein</fullName>
    </submittedName>
</protein>
<reference evidence="2 3" key="1">
    <citation type="submission" date="2020-09" db="EMBL/GenBank/DDBJ databases">
        <title>De no assembly of potato wild relative species, Solanum commersonii.</title>
        <authorList>
            <person name="Cho K."/>
        </authorList>
    </citation>
    <scope>NUCLEOTIDE SEQUENCE [LARGE SCALE GENOMIC DNA]</scope>
    <source>
        <strain evidence="2">LZ3.2</strain>
        <tissue evidence="2">Leaf</tissue>
    </source>
</reference>
<dbReference type="EMBL" id="JACXVP010000006">
    <property type="protein sequence ID" value="KAG5599863.1"/>
    <property type="molecule type" value="Genomic_DNA"/>
</dbReference>